<comment type="caution">
    <text evidence="2">The sequence shown here is derived from an EMBL/GenBank/DDBJ whole genome shotgun (WGS) entry which is preliminary data.</text>
</comment>
<protein>
    <recommendedName>
        <fullName evidence="1">F-box domain-containing protein</fullName>
    </recommendedName>
</protein>
<feature type="domain" description="F-box" evidence="1">
    <location>
        <begin position="66"/>
        <end position="115"/>
    </location>
</feature>
<dbReference type="InterPro" id="IPR036047">
    <property type="entry name" value="F-box-like_dom_sf"/>
</dbReference>
<dbReference type="PROSITE" id="PS50181">
    <property type="entry name" value="FBOX"/>
    <property type="match status" value="1"/>
</dbReference>
<dbReference type="SUPFAM" id="SSF81383">
    <property type="entry name" value="F-box domain"/>
    <property type="match status" value="1"/>
</dbReference>
<evidence type="ECO:0000259" key="1">
    <source>
        <dbReference type="PROSITE" id="PS50181"/>
    </source>
</evidence>
<sequence length="195" mass="22247">MVDFQGGEIVRETKKKKKGLVSLLLQYKAILSESKTRFSDVFRNKRQRGRTNRAVEQADSSPTTCGDAFMRVPVEVFIEIASHLLPVDVISLSRCNKLLWNLLMNQSSRHIWTSAIVNVEGLPPCPPDMNEPYYVRLLFLPCCTICGEGSDCNIYLRLRLRLCRTCRSKYLVTIHDIQDIDEQSQCFSRARGTSA</sequence>
<organism evidence="2 3">
    <name type="scientific">Rhizoctonia solani AG-3 Rhs1AP</name>
    <dbReference type="NCBI Taxonomy" id="1086054"/>
    <lineage>
        <taxon>Eukaryota</taxon>
        <taxon>Fungi</taxon>
        <taxon>Dikarya</taxon>
        <taxon>Basidiomycota</taxon>
        <taxon>Agaricomycotina</taxon>
        <taxon>Agaricomycetes</taxon>
        <taxon>Cantharellales</taxon>
        <taxon>Ceratobasidiaceae</taxon>
        <taxon>Rhizoctonia</taxon>
    </lineage>
</organism>
<dbReference type="CDD" id="cd09917">
    <property type="entry name" value="F-box_SF"/>
    <property type="match status" value="1"/>
</dbReference>
<dbReference type="InterPro" id="IPR001810">
    <property type="entry name" value="F-box_dom"/>
</dbReference>
<dbReference type="AlphaFoldDB" id="X8J5C5"/>
<dbReference type="OrthoDB" id="2322499at2759"/>
<dbReference type="Proteomes" id="UP000030108">
    <property type="component" value="Unassembled WGS sequence"/>
</dbReference>
<gene>
    <name evidence="2" type="ORF">RSOL_213110</name>
</gene>
<dbReference type="EMBL" id="JATN01000322">
    <property type="protein sequence ID" value="EUC57215.1"/>
    <property type="molecule type" value="Genomic_DNA"/>
</dbReference>
<name>X8J5C5_9AGAM</name>
<evidence type="ECO:0000313" key="3">
    <source>
        <dbReference type="Proteomes" id="UP000030108"/>
    </source>
</evidence>
<reference evidence="3" key="1">
    <citation type="journal article" date="2014" name="Genome Announc.">
        <title>Draft genome sequence of the plant-pathogenic soil fungus Rhizoctonia solani anastomosis group 3 strain Rhs1AP.</title>
        <authorList>
            <person name="Cubeta M.A."/>
            <person name="Thomas E."/>
            <person name="Dean R.A."/>
            <person name="Jabaji S."/>
            <person name="Neate S.M."/>
            <person name="Tavantzis S."/>
            <person name="Toda T."/>
            <person name="Vilgalys R."/>
            <person name="Bharathan N."/>
            <person name="Fedorova-Abrams N."/>
            <person name="Pakala S.B."/>
            <person name="Pakala S.M."/>
            <person name="Zafar N."/>
            <person name="Joardar V."/>
            <person name="Losada L."/>
            <person name="Nierman W.C."/>
        </authorList>
    </citation>
    <scope>NUCLEOTIDE SEQUENCE [LARGE SCALE GENOMIC DNA]</scope>
    <source>
        <strain evidence="3">AG-3</strain>
    </source>
</reference>
<accession>X8J5C5</accession>
<proteinExistence type="predicted"/>
<evidence type="ECO:0000313" key="2">
    <source>
        <dbReference type="EMBL" id="EUC57215.1"/>
    </source>
</evidence>